<feature type="transmembrane region" description="Helical" evidence="10">
    <location>
        <begin position="33"/>
        <end position="56"/>
    </location>
</feature>
<dbReference type="PANTHER" id="PTHR21137">
    <property type="entry name" value="ODORANT RECEPTOR"/>
    <property type="match status" value="1"/>
</dbReference>
<protein>
    <recommendedName>
        <fullName evidence="10">Odorant receptor</fullName>
    </recommendedName>
</protein>
<proteinExistence type="inferred from homology"/>
<evidence type="ECO:0000256" key="10">
    <source>
        <dbReference type="RuleBase" id="RU351113"/>
    </source>
</evidence>
<keyword evidence="2" id="KW-1003">Cell membrane</keyword>
<evidence type="ECO:0000256" key="8">
    <source>
        <dbReference type="ARBA" id="ARBA00023170"/>
    </source>
</evidence>
<feature type="transmembrane region" description="Helical" evidence="10">
    <location>
        <begin position="357"/>
        <end position="379"/>
    </location>
</feature>
<comment type="caution">
    <text evidence="11">The sequence shown here is derived from an EMBL/GenBank/DDBJ whole genome shotgun (WGS) entry which is preliminary data.</text>
</comment>
<dbReference type="GO" id="GO:0005886">
    <property type="term" value="C:plasma membrane"/>
    <property type="evidence" value="ECO:0007669"/>
    <property type="project" value="UniProtKB-SubCell"/>
</dbReference>
<keyword evidence="5 10" id="KW-0552">Olfaction</keyword>
<feature type="transmembrane region" description="Helical" evidence="10">
    <location>
        <begin position="254"/>
        <end position="275"/>
    </location>
</feature>
<evidence type="ECO:0000256" key="9">
    <source>
        <dbReference type="ARBA" id="ARBA00023224"/>
    </source>
</evidence>
<name>A0AA38MQN5_9CUCU</name>
<evidence type="ECO:0000256" key="6">
    <source>
        <dbReference type="ARBA" id="ARBA00022989"/>
    </source>
</evidence>
<comment type="subcellular location">
    <subcellularLocation>
        <location evidence="1 10">Cell membrane</location>
        <topology evidence="1 10">Multi-pass membrane protein</topology>
    </subcellularLocation>
</comment>
<feature type="transmembrane region" description="Helical" evidence="10">
    <location>
        <begin position="167"/>
        <end position="191"/>
    </location>
</feature>
<comment type="similarity">
    <text evidence="10">Belongs to the insect chemoreceptor superfamily. Heteromeric odorant receptor channel (TC 1.A.69) family.</text>
</comment>
<dbReference type="AlphaFoldDB" id="A0AA38MQN5"/>
<accession>A0AA38MQN5</accession>
<evidence type="ECO:0000313" key="11">
    <source>
        <dbReference type="EMBL" id="KAJ3664074.1"/>
    </source>
</evidence>
<dbReference type="InterPro" id="IPR004117">
    <property type="entry name" value="7tm6_olfct_rcpt"/>
</dbReference>
<keyword evidence="8 10" id="KW-0675">Receptor</keyword>
<evidence type="ECO:0000256" key="2">
    <source>
        <dbReference type="ARBA" id="ARBA00022475"/>
    </source>
</evidence>
<keyword evidence="9 10" id="KW-0807">Transducer</keyword>
<sequence length="380" mass="44266">MLLPTWLKPKYDDCLWLFRIICVDIFRTKPSKLLLNILLYTVILLTTLQSILFVQISTKEYLIKYLPLFCSSFFFLITIYSTPRMADAVIECLESSDVWPINAASTLIEQKIKREALYLDIFIILNTFLSLISGILHALPLDEDREIFYTLATIEDYLPQWKNLLCFIYRCGFVVLPVVIAAPFYMTIYVCSHMRFQVYMLFHLAEFLNQKLITEIKNEKKYNELVKKVLVLSVQKHSTIQRTSSKILKDFQPYVLLFSVSGTLLIISLIFFMISFEGSFEGRYSRIGTMVIAAVLVSIHVIVSGQMIEDITTKAFEDILKSLEWSRWNKENKKIYLIILANNIKPFKLQFSDSIALNYRLALGILKSIYSVMSLLWYIK</sequence>
<feature type="transmembrane region" description="Helical" evidence="10">
    <location>
        <begin position="287"/>
        <end position="305"/>
    </location>
</feature>
<feature type="transmembrane region" description="Helical" evidence="10">
    <location>
        <begin position="62"/>
        <end position="80"/>
    </location>
</feature>
<keyword evidence="12" id="KW-1185">Reference proteome</keyword>
<dbReference type="GO" id="GO:0007165">
    <property type="term" value="P:signal transduction"/>
    <property type="evidence" value="ECO:0007669"/>
    <property type="project" value="UniProtKB-KW"/>
</dbReference>
<evidence type="ECO:0000256" key="3">
    <source>
        <dbReference type="ARBA" id="ARBA00022606"/>
    </source>
</evidence>
<keyword evidence="6 10" id="KW-1133">Transmembrane helix</keyword>
<reference evidence="11" key="1">
    <citation type="journal article" date="2023" name="G3 (Bethesda)">
        <title>Whole genome assemblies of Zophobas morio and Tenebrio molitor.</title>
        <authorList>
            <person name="Kaur S."/>
            <person name="Stinson S.A."/>
            <person name="diCenzo G.C."/>
        </authorList>
    </citation>
    <scope>NUCLEOTIDE SEQUENCE</scope>
    <source>
        <strain evidence="11">QUZm001</strain>
    </source>
</reference>
<evidence type="ECO:0000256" key="7">
    <source>
        <dbReference type="ARBA" id="ARBA00023136"/>
    </source>
</evidence>
<dbReference type="EMBL" id="JALNTZ010000002">
    <property type="protein sequence ID" value="KAJ3664074.1"/>
    <property type="molecule type" value="Genomic_DNA"/>
</dbReference>
<dbReference type="Proteomes" id="UP001168821">
    <property type="component" value="Unassembled WGS sequence"/>
</dbReference>
<keyword evidence="7 10" id="KW-0472">Membrane</keyword>
<gene>
    <name evidence="11" type="ORF">Zmor_008274</name>
</gene>
<dbReference type="GO" id="GO:0005549">
    <property type="term" value="F:odorant binding"/>
    <property type="evidence" value="ECO:0007669"/>
    <property type="project" value="InterPro"/>
</dbReference>
<feature type="transmembrane region" description="Helical" evidence="10">
    <location>
        <begin position="117"/>
        <end position="139"/>
    </location>
</feature>
<organism evidence="11 12">
    <name type="scientific">Zophobas morio</name>
    <dbReference type="NCBI Taxonomy" id="2755281"/>
    <lineage>
        <taxon>Eukaryota</taxon>
        <taxon>Metazoa</taxon>
        <taxon>Ecdysozoa</taxon>
        <taxon>Arthropoda</taxon>
        <taxon>Hexapoda</taxon>
        <taxon>Insecta</taxon>
        <taxon>Pterygota</taxon>
        <taxon>Neoptera</taxon>
        <taxon>Endopterygota</taxon>
        <taxon>Coleoptera</taxon>
        <taxon>Polyphaga</taxon>
        <taxon>Cucujiformia</taxon>
        <taxon>Tenebrionidae</taxon>
        <taxon>Zophobas</taxon>
    </lineage>
</organism>
<evidence type="ECO:0000256" key="1">
    <source>
        <dbReference type="ARBA" id="ARBA00004651"/>
    </source>
</evidence>
<keyword evidence="3 10" id="KW-0716">Sensory transduction</keyword>
<evidence type="ECO:0000256" key="4">
    <source>
        <dbReference type="ARBA" id="ARBA00022692"/>
    </source>
</evidence>
<evidence type="ECO:0000313" key="12">
    <source>
        <dbReference type="Proteomes" id="UP001168821"/>
    </source>
</evidence>
<dbReference type="PANTHER" id="PTHR21137:SF35">
    <property type="entry name" value="ODORANT RECEPTOR 19A-RELATED"/>
    <property type="match status" value="1"/>
</dbReference>
<evidence type="ECO:0000256" key="5">
    <source>
        <dbReference type="ARBA" id="ARBA00022725"/>
    </source>
</evidence>
<dbReference type="GO" id="GO:0004984">
    <property type="term" value="F:olfactory receptor activity"/>
    <property type="evidence" value="ECO:0007669"/>
    <property type="project" value="InterPro"/>
</dbReference>
<keyword evidence="4 10" id="KW-0812">Transmembrane</keyword>